<dbReference type="Gene3D" id="3.30.160.250">
    <property type="match status" value="1"/>
</dbReference>
<sequence>MKAEFTAVVKRDGDWWLGWVAEIPGANAQEKTKEDLVISLREAARDILELHCMEARKEARNDFEEIALMI</sequence>
<dbReference type="AlphaFoldDB" id="A0A450USE8"/>
<dbReference type="EMBL" id="CAADFF010000070">
    <property type="protein sequence ID" value="VFJ95482.1"/>
    <property type="molecule type" value="Genomic_DNA"/>
</dbReference>
<evidence type="ECO:0000313" key="1">
    <source>
        <dbReference type="EMBL" id="VFJ95482.1"/>
    </source>
</evidence>
<evidence type="ECO:0008006" key="2">
    <source>
        <dbReference type="Google" id="ProtNLM"/>
    </source>
</evidence>
<proteinExistence type="predicted"/>
<name>A0A450USE8_9GAMM</name>
<dbReference type="SUPFAM" id="SSF143100">
    <property type="entry name" value="TTHA1013/TTHA0281-like"/>
    <property type="match status" value="1"/>
</dbReference>
<protein>
    <recommendedName>
        <fullName evidence="2">HicB_like antitoxin of toxin-antitoxin system</fullName>
    </recommendedName>
</protein>
<organism evidence="1">
    <name type="scientific">Candidatus Kentrum sp. LFY</name>
    <dbReference type="NCBI Taxonomy" id="2126342"/>
    <lineage>
        <taxon>Bacteria</taxon>
        <taxon>Pseudomonadati</taxon>
        <taxon>Pseudomonadota</taxon>
        <taxon>Gammaproteobacteria</taxon>
        <taxon>Candidatus Kentrum</taxon>
    </lineage>
</organism>
<accession>A0A450USE8</accession>
<reference evidence="1" key="1">
    <citation type="submission" date="2019-02" db="EMBL/GenBank/DDBJ databases">
        <authorList>
            <person name="Gruber-Vodicka R. H."/>
            <person name="Seah K. B. B."/>
        </authorList>
    </citation>
    <scope>NUCLEOTIDE SEQUENCE</scope>
    <source>
        <strain evidence="1">BECK_M7</strain>
    </source>
</reference>
<gene>
    <name evidence="1" type="ORF">BECKLFY1418B_GA0070995_10705</name>
</gene>
<dbReference type="InterPro" id="IPR035069">
    <property type="entry name" value="TTHA1013/TTHA0281-like"/>
</dbReference>